<name>A0A9J6DPD4_RHIMP</name>
<dbReference type="Proteomes" id="UP000821866">
    <property type="component" value="Chromosome 6"/>
</dbReference>
<reference evidence="2" key="2">
    <citation type="submission" date="2021-09" db="EMBL/GenBank/DDBJ databases">
        <authorList>
            <person name="Jia N."/>
            <person name="Wang J."/>
            <person name="Shi W."/>
            <person name="Du L."/>
            <person name="Sun Y."/>
            <person name="Zhan W."/>
            <person name="Jiang J."/>
            <person name="Wang Q."/>
            <person name="Zhang B."/>
            <person name="Ji P."/>
            <person name="Sakyi L.B."/>
            <person name="Cui X."/>
            <person name="Yuan T."/>
            <person name="Jiang B."/>
            <person name="Yang W."/>
            <person name="Lam T.T.-Y."/>
            <person name="Chang Q."/>
            <person name="Ding S."/>
            <person name="Wang X."/>
            <person name="Zhu J."/>
            <person name="Ruan X."/>
            <person name="Zhao L."/>
            <person name="Wei J."/>
            <person name="Que T."/>
            <person name="Du C."/>
            <person name="Cheng J."/>
            <person name="Dai P."/>
            <person name="Han X."/>
            <person name="Huang E."/>
            <person name="Gao Y."/>
            <person name="Liu J."/>
            <person name="Shao H."/>
            <person name="Ye R."/>
            <person name="Li L."/>
            <person name="Wei W."/>
            <person name="Wang X."/>
            <person name="Wang C."/>
            <person name="Huo Q."/>
            <person name="Li W."/>
            <person name="Guo W."/>
            <person name="Chen H."/>
            <person name="Chen S."/>
            <person name="Zhou L."/>
            <person name="Zhou L."/>
            <person name="Ni X."/>
            <person name="Tian J."/>
            <person name="Zhou Y."/>
            <person name="Sheng Y."/>
            <person name="Liu T."/>
            <person name="Pan Y."/>
            <person name="Xia L."/>
            <person name="Li J."/>
            <person name="Zhao F."/>
            <person name="Cao W."/>
        </authorList>
    </citation>
    <scope>NUCLEOTIDE SEQUENCE</scope>
    <source>
        <strain evidence="2">Rmic-2018</strain>
        <tissue evidence="2">Larvae</tissue>
    </source>
</reference>
<evidence type="ECO:0000313" key="3">
    <source>
        <dbReference type="Proteomes" id="UP000821866"/>
    </source>
</evidence>
<evidence type="ECO:0000256" key="1">
    <source>
        <dbReference type="SAM" id="MobiDB-lite"/>
    </source>
</evidence>
<dbReference type="VEuPathDB" id="VectorBase:LOC119172339"/>
<comment type="caution">
    <text evidence="2">The sequence shown here is derived from an EMBL/GenBank/DDBJ whole genome shotgun (WGS) entry which is preliminary data.</text>
</comment>
<reference evidence="2" key="1">
    <citation type="journal article" date="2020" name="Cell">
        <title>Large-Scale Comparative Analyses of Tick Genomes Elucidate Their Genetic Diversity and Vector Capacities.</title>
        <authorList>
            <consortium name="Tick Genome and Microbiome Consortium (TIGMIC)"/>
            <person name="Jia N."/>
            <person name="Wang J."/>
            <person name="Shi W."/>
            <person name="Du L."/>
            <person name="Sun Y."/>
            <person name="Zhan W."/>
            <person name="Jiang J.F."/>
            <person name="Wang Q."/>
            <person name="Zhang B."/>
            <person name="Ji P."/>
            <person name="Bell-Sakyi L."/>
            <person name="Cui X.M."/>
            <person name="Yuan T.T."/>
            <person name="Jiang B.G."/>
            <person name="Yang W.F."/>
            <person name="Lam T.T."/>
            <person name="Chang Q.C."/>
            <person name="Ding S.J."/>
            <person name="Wang X.J."/>
            <person name="Zhu J.G."/>
            <person name="Ruan X.D."/>
            <person name="Zhao L."/>
            <person name="Wei J.T."/>
            <person name="Ye R.Z."/>
            <person name="Que T.C."/>
            <person name="Du C.H."/>
            <person name="Zhou Y.H."/>
            <person name="Cheng J.X."/>
            <person name="Dai P.F."/>
            <person name="Guo W.B."/>
            <person name="Han X.H."/>
            <person name="Huang E.J."/>
            <person name="Li L.F."/>
            <person name="Wei W."/>
            <person name="Gao Y.C."/>
            <person name="Liu J.Z."/>
            <person name="Shao H.Z."/>
            <person name="Wang X."/>
            <person name="Wang C.C."/>
            <person name="Yang T.C."/>
            <person name="Huo Q.B."/>
            <person name="Li W."/>
            <person name="Chen H.Y."/>
            <person name="Chen S.E."/>
            <person name="Zhou L.G."/>
            <person name="Ni X.B."/>
            <person name="Tian J.H."/>
            <person name="Sheng Y."/>
            <person name="Liu T."/>
            <person name="Pan Y.S."/>
            <person name="Xia L.Y."/>
            <person name="Li J."/>
            <person name="Zhao F."/>
            <person name="Cao W.C."/>
        </authorList>
    </citation>
    <scope>NUCLEOTIDE SEQUENCE</scope>
    <source>
        <strain evidence="2">Rmic-2018</strain>
    </source>
</reference>
<sequence length="81" mass="8905">MRSRFQGCQERNLNPKTACLKRREEEKSDEGAKLGAHGLAHPGQALDALAHQRLGSLPGSARPVRQHKFFVIEGGISSSFH</sequence>
<gene>
    <name evidence="2" type="ORF">HPB51_020805</name>
</gene>
<dbReference type="EMBL" id="JABSTU010000008">
    <property type="protein sequence ID" value="KAH8024047.1"/>
    <property type="molecule type" value="Genomic_DNA"/>
</dbReference>
<feature type="region of interest" description="Disordered" evidence="1">
    <location>
        <begin position="1"/>
        <end position="38"/>
    </location>
</feature>
<evidence type="ECO:0000313" key="2">
    <source>
        <dbReference type="EMBL" id="KAH8024047.1"/>
    </source>
</evidence>
<protein>
    <submittedName>
        <fullName evidence="2">Uncharacterized protein</fullName>
    </submittedName>
</protein>
<feature type="compositionally biased region" description="Basic and acidic residues" evidence="1">
    <location>
        <begin position="21"/>
        <end position="32"/>
    </location>
</feature>
<accession>A0A9J6DPD4</accession>
<organism evidence="2 3">
    <name type="scientific">Rhipicephalus microplus</name>
    <name type="common">Cattle tick</name>
    <name type="synonym">Boophilus microplus</name>
    <dbReference type="NCBI Taxonomy" id="6941"/>
    <lineage>
        <taxon>Eukaryota</taxon>
        <taxon>Metazoa</taxon>
        <taxon>Ecdysozoa</taxon>
        <taxon>Arthropoda</taxon>
        <taxon>Chelicerata</taxon>
        <taxon>Arachnida</taxon>
        <taxon>Acari</taxon>
        <taxon>Parasitiformes</taxon>
        <taxon>Ixodida</taxon>
        <taxon>Ixodoidea</taxon>
        <taxon>Ixodidae</taxon>
        <taxon>Rhipicephalinae</taxon>
        <taxon>Rhipicephalus</taxon>
        <taxon>Boophilus</taxon>
    </lineage>
</organism>
<proteinExistence type="predicted"/>
<keyword evidence="3" id="KW-1185">Reference proteome</keyword>
<dbReference type="AlphaFoldDB" id="A0A9J6DPD4"/>